<evidence type="ECO:0000259" key="1">
    <source>
        <dbReference type="PROSITE" id="PS51186"/>
    </source>
</evidence>
<dbReference type="InterPro" id="IPR016181">
    <property type="entry name" value="Acyl_CoA_acyltransferase"/>
</dbReference>
<dbReference type="GO" id="GO:0005737">
    <property type="term" value="C:cytoplasm"/>
    <property type="evidence" value="ECO:0007669"/>
    <property type="project" value="TreeGrafter"/>
</dbReference>
<dbReference type="AlphaFoldDB" id="A0A432ZT03"/>
<dbReference type="InterPro" id="IPR039840">
    <property type="entry name" value="NAA80"/>
</dbReference>
<dbReference type="CDD" id="cd04301">
    <property type="entry name" value="NAT_SF"/>
    <property type="match status" value="1"/>
</dbReference>
<organism evidence="2 3">
    <name type="scientific">Idiomarina tyrosinivorans</name>
    <dbReference type="NCBI Taxonomy" id="1445662"/>
    <lineage>
        <taxon>Bacteria</taxon>
        <taxon>Pseudomonadati</taxon>
        <taxon>Pseudomonadota</taxon>
        <taxon>Gammaproteobacteria</taxon>
        <taxon>Alteromonadales</taxon>
        <taxon>Idiomarinaceae</taxon>
        <taxon>Idiomarina</taxon>
    </lineage>
</organism>
<dbReference type="GO" id="GO:1905502">
    <property type="term" value="F:acetyl-CoA binding"/>
    <property type="evidence" value="ECO:0007669"/>
    <property type="project" value="TreeGrafter"/>
</dbReference>
<reference evidence="2 3" key="1">
    <citation type="journal article" date="2011" name="Front. Microbiol.">
        <title>Genomic signatures of strain selection and enhancement in Bacillus atrophaeus var. globigii, a historical biowarfare simulant.</title>
        <authorList>
            <person name="Gibbons H.S."/>
            <person name="Broomall S.M."/>
            <person name="McNew L.A."/>
            <person name="Daligault H."/>
            <person name="Chapman C."/>
            <person name="Bruce D."/>
            <person name="Karavis M."/>
            <person name="Krepps M."/>
            <person name="McGregor P.A."/>
            <person name="Hong C."/>
            <person name="Park K.H."/>
            <person name="Akmal A."/>
            <person name="Feldman A."/>
            <person name="Lin J.S."/>
            <person name="Chang W.E."/>
            <person name="Higgs B.W."/>
            <person name="Demirev P."/>
            <person name="Lindquist J."/>
            <person name="Liem A."/>
            <person name="Fochler E."/>
            <person name="Read T.D."/>
            <person name="Tapia R."/>
            <person name="Johnson S."/>
            <person name="Bishop-Lilly K.A."/>
            <person name="Detter C."/>
            <person name="Han C."/>
            <person name="Sozhamannan S."/>
            <person name="Rosenzweig C.N."/>
            <person name="Skowronski E.W."/>
        </authorList>
    </citation>
    <scope>NUCLEOTIDE SEQUENCE [LARGE SCALE GENOMIC DNA]</scope>
    <source>
        <strain evidence="2 3">CC-PW-9</strain>
    </source>
</reference>
<comment type="caution">
    <text evidence="2">The sequence shown here is derived from an EMBL/GenBank/DDBJ whole genome shotgun (WGS) entry which is preliminary data.</text>
</comment>
<dbReference type="RefSeq" id="WP_126841057.1">
    <property type="nucleotide sequence ID" value="NZ_PIQH01000002.1"/>
</dbReference>
<dbReference type="PANTHER" id="PTHR13538">
    <property type="entry name" value="N-ACETYLTRANSFERASE 6"/>
    <property type="match status" value="1"/>
</dbReference>
<accession>A0A432ZT03</accession>
<dbReference type="Pfam" id="PF00583">
    <property type="entry name" value="Acetyltransf_1"/>
    <property type="match status" value="1"/>
</dbReference>
<protein>
    <recommendedName>
        <fullName evidence="1">N-acetyltransferase domain-containing protein</fullName>
    </recommendedName>
</protein>
<dbReference type="Gene3D" id="3.40.630.30">
    <property type="match status" value="1"/>
</dbReference>
<dbReference type="OrthoDB" id="7678938at2"/>
<dbReference type="PANTHER" id="PTHR13538:SF4">
    <property type="entry name" value="N-ALPHA-ACETYLTRANSFERASE 80"/>
    <property type="match status" value="1"/>
</dbReference>
<gene>
    <name evidence="2" type="ORF">CWI84_02840</name>
</gene>
<dbReference type="PROSITE" id="PS51186">
    <property type="entry name" value="GNAT"/>
    <property type="match status" value="1"/>
</dbReference>
<dbReference type="SUPFAM" id="SSF55729">
    <property type="entry name" value="Acyl-CoA N-acyltransferases (Nat)"/>
    <property type="match status" value="1"/>
</dbReference>
<dbReference type="GO" id="GO:0008080">
    <property type="term" value="F:N-acetyltransferase activity"/>
    <property type="evidence" value="ECO:0007669"/>
    <property type="project" value="InterPro"/>
</dbReference>
<dbReference type="Proteomes" id="UP000287996">
    <property type="component" value="Unassembled WGS sequence"/>
</dbReference>
<proteinExistence type="predicted"/>
<evidence type="ECO:0000313" key="3">
    <source>
        <dbReference type="Proteomes" id="UP000287996"/>
    </source>
</evidence>
<evidence type="ECO:0000313" key="2">
    <source>
        <dbReference type="EMBL" id="RUO81064.1"/>
    </source>
</evidence>
<dbReference type="InterPro" id="IPR000182">
    <property type="entry name" value="GNAT_dom"/>
</dbReference>
<sequence length="160" mass="17939">MRVISLNHAKQYQPAVADLLVQQWADIYRQLGMSDADVHAMIESRCTDTVPFFLIALDEQERLLGCGAVKDSELFTDANLEPWLAAIVVTPEGRGRGVGSKIVRACEQRAAQHGIRTLYLSTDQAEAFYQKLGWERIDYRQSLGVEVALMKRELSSLVAQ</sequence>
<dbReference type="EMBL" id="PIQH01000002">
    <property type="protein sequence ID" value="RUO81064.1"/>
    <property type="molecule type" value="Genomic_DNA"/>
</dbReference>
<keyword evidence="3" id="KW-1185">Reference proteome</keyword>
<feature type="domain" description="N-acetyltransferase" evidence="1">
    <location>
        <begin position="1"/>
        <end position="155"/>
    </location>
</feature>
<name>A0A432ZT03_9GAMM</name>